<keyword evidence="4" id="KW-1185">Reference proteome</keyword>
<name>A0A2K3D3J8_CHLRE</name>
<evidence type="ECO:0000259" key="2">
    <source>
        <dbReference type="Pfam" id="PF13331"/>
    </source>
</evidence>
<dbReference type="Pfam" id="PF13331">
    <property type="entry name" value="DUF4093"/>
    <property type="match status" value="1"/>
</dbReference>
<feature type="compositionally biased region" description="Low complexity" evidence="1">
    <location>
        <begin position="113"/>
        <end position="133"/>
    </location>
</feature>
<dbReference type="KEGG" id="cre:CHLRE_12g497101v5"/>
<dbReference type="RefSeq" id="XP_001702391.2">
    <property type="nucleotide sequence ID" value="XM_001702339.2"/>
</dbReference>
<dbReference type="SUPFAM" id="SSF110455">
    <property type="entry name" value="Toprim domain"/>
    <property type="match status" value="1"/>
</dbReference>
<evidence type="ECO:0000313" key="3">
    <source>
        <dbReference type="EMBL" id="PNW75089.1"/>
    </source>
</evidence>
<dbReference type="GeneID" id="5727930"/>
<dbReference type="EMBL" id="CM008973">
    <property type="protein sequence ID" value="PNW75089.1"/>
    <property type="molecule type" value="Genomic_DNA"/>
</dbReference>
<evidence type="ECO:0000313" key="4">
    <source>
        <dbReference type="Proteomes" id="UP000006906"/>
    </source>
</evidence>
<feature type="compositionally biased region" description="Low complexity" evidence="1">
    <location>
        <begin position="173"/>
        <end position="188"/>
    </location>
</feature>
<dbReference type="Proteomes" id="UP000006906">
    <property type="component" value="Chromosome 12"/>
</dbReference>
<dbReference type="ExpressionAtlas" id="A0A2K3D3J8">
    <property type="expression patterns" value="baseline"/>
</dbReference>
<dbReference type="CDD" id="cd00188">
    <property type="entry name" value="TOPRIM"/>
    <property type="match status" value="1"/>
</dbReference>
<feature type="region of interest" description="Disordered" evidence="1">
    <location>
        <begin position="44"/>
        <end position="191"/>
    </location>
</feature>
<dbReference type="Gramene" id="PNW75089">
    <property type="protein sequence ID" value="PNW75089"/>
    <property type="gene ID" value="CHLRE_12g497101v5"/>
</dbReference>
<sequence>MLQLSLSPAFSHKLASTPAACAATTNPTRVVALRRPLLACNAAAERSTQVQDGRSVAGRQRSAGERTVFSDRQASHAAAGPRSEAARPQSAAPSAHPQRSTQKTQGVPGAQPATGRPASAGSSGRSAAPATSGLRAPPREGGDASRRPASGISSLQRKHSRHQAPAGGRPGDAGRPAAGAELTGTGAAVPKWRTTRLQVDWASAPPPPPGVDLKGLASRLMAPPRDESLPSLDALVVVEGFNDCLALHKAVRAPVYVMGGGGVLADAMRPELRYLGQLAGAGVLPRQLVVFTDPDWQGRTYRTLLEDELRVVAEQAEKAAAKAKAKAEAGAGGGKGAGGVVGAAAATSGPVVGGAGQAAVLRPGARRLLKPAAAAAPAAEVKQEAKQETAAVTATAAPAAIASAGVTVRHAFLRVELATSEAESRRHEAGNVGVEHAAPDTIRTCLRRARPGFGPGRTEFTAEGLQADGLIGVWNDKTKVAGPGLRRGRFCRALGIDEVGSGKALANLLNRYFSRADYAAALEACEMQQDAAQEISDT</sequence>
<dbReference type="Gene3D" id="3.40.1360.10">
    <property type="match status" value="1"/>
</dbReference>
<dbReference type="AlphaFoldDB" id="A0A2K3D3J8"/>
<protein>
    <recommendedName>
        <fullName evidence="2">Ribonuclease M5 C-terminal domain-containing protein</fullName>
    </recommendedName>
</protein>
<accession>A0A2K3D3J8</accession>
<feature type="domain" description="Ribonuclease M5 C-terminal" evidence="2">
    <location>
        <begin position="431"/>
        <end position="522"/>
    </location>
</feature>
<evidence type="ECO:0000256" key="1">
    <source>
        <dbReference type="SAM" id="MobiDB-lite"/>
    </source>
</evidence>
<dbReference type="PaxDb" id="3055-EDO97011"/>
<dbReference type="InterPro" id="IPR025156">
    <property type="entry name" value="RNase_M5_C"/>
</dbReference>
<dbReference type="STRING" id="3055.A0A2K3D3J8"/>
<organism evidence="3 4">
    <name type="scientific">Chlamydomonas reinhardtii</name>
    <name type="common">Chlamydomonas smithii</name>
    <dbReference type="NCBI Taxonomy" id="3055"/>
    <lineage>
        <taxon>Eukaryota</taxon>
        <taxon>Viridiplantae</taxon>
        <taxon>Chlorophyta</taxon>
        <taxon>core chlorophytes</taxon>
        <taxon>Chlorophyceae</taxon>
        <taxon>CS clade</taxon>
        <taxon>Chlamydomonadales</taxon>
        <taxon>Chlamydomonadaceae</taxon>
        <taxon>Chlamydomonas</taxon>
    </lineage>
</organism>
<proteinExistence type="predicted"/>
<reference evidence="3 4" key="1">
    <citation type="journal article" date="2007" name="Science">
        <title>The Chlamydomonas genome reveals the evolution of key animal and plant functions.</title>
        <authorList>
            <person name="Merchant S.S."/>
            <person name="Prochnik S.E."/>
            <person name="Vallon O."/>
            <person name="Harris E.H."/>
            <person name="Karpowicz S.J."/>
            <person name="Witman G.B."/>
            <person name="Terry A."/>
            <person name="Salamov A."/>
            <person name="Fritz-Laylin L.K."/>
            <person name="Marechal-Drouard L."/>
            <person name="Marshall W.F."/>
            <person name="Qu L.H."/>
            <person name="Nelson D.R."/>
            <person name="Sanderfoot A.A."/>
            <person name="Spalding M.H."/>
            <person name="Kapitonov V.V."/>
            <person name="Ren Q."/>
            <person name="Ferris P."/>
            <person name="Lindquist E."/>
            <person name="Shapiro H."/>
            <person name="Lucas S.M."/>
            <person name="Grimwood J."/>
            <person name="Schmutz J."/>
            <person name="Cardol P."/>
            <person name="Cerutti H."/>
            <person name="Chanfreau G."/>
            <person name="Chen C.L."/>
            <person name="Cognat V."/>
            <person name="Croft M.T."/>
            <person name="Dent R."/>
            <person name="Dutcher S."/>
            <person name="Fernandez E."/>
            <person name="Fukuzawa H."/>
            <person name="Gonzalez-Ballester D."/>
            <person name="Gonzalez-Halphen D."/>
            <person name="Hallmann A."/>
            <person name="Hanikenne M."/>
            <person name="Hippler M."/>
            <person name="Inwood W."/>
            <person name="Jabbari K."/>
            <person name="Kalanon M."/>
            <person name="Kuras R."/>
            <person name="Lefebvre P.A."/>
            <person name="Lemaire S.D."/>
            <person name="Lobanov A.V."/>
            <person name="Lohr M."/>
            <person name="Manuell A."/>
            <person name="Meier I."/>
            <person name="Mets L."/>
            <person name="Mittag M."/>
            <person name="Mittelmeier T."/>
            <person name="Moroney J.V."/>
            <person name="Moseley J."/>
            <person name="Napoli C."/>
            <person name="Nedelcu A.M."/>
            <person name="Niyogi K."/>
            <person name="Novoselov S.V."/>
            <person name="Paulsen I.T."/>
            <person name="Pazour G."/>
            <person name="Purton S."/>
            <person name="Ral J.P."/>
            <person name="Riano-Pachon D.M."/>
            <person name="Riekhof W."/>
            <person name="Rymarquis L."/>
            <person name="Schroda M."/>
            <person name="Stern D."/>
            <person name="Umen J."/>
            <person name="Willows R."/>
            <person name="Wilson N."/>
            <person name="Zimmer S.L."/>
            <person name="Allmer J."/>
            <person name="Balk J."/>
            <person name="Bisova K."/>
            <person name="Chen C.J."/>
            <person name="Elias M."/>
            <person name="Gendler K."/>
            <person name="Hauser C."/>
            <person name="Lamb M.R."/>
            <person name="Ledford H."/>
            <person name="Long J.C."/>
            <person name="Minagawa J."/>
            <person name="Page M.D."/>
            <person name="Pan J."/>
            <person name="Pootakham W."/>
            <person name="Roje S."/>
            <person name="Rose A."/>
            <person name="Stahlberg E."/>
            <person name="Terauchi A.M."/>
            <person name="Yang P."/>
            <person name="Ball S."/>
            <person name="Bowler C."/>
            <person name="Dieckmann C.L."/>
            <person name="Gladyshev V.N."/>
            <person name="Green P."/>
            <person name="Jorgensen R."/>
            <person name="Mayfield S."/>
            <person name="Mueller-Roeber B."/>
            <person name="Rajamani S."/>
            <person name="Sayre R.T."/>
            <person name="Brokstein P."/>
            <person name="Dubchak I."/>
            <person name="Goodstein D."/>
            <person name="Hornick L."/>
            <person name="Huang Y.W."/>
            <person name="Jhaveri J."/>
            <person name="Luo Y."/>
            <person name="Martinez D."/>
            <person name="Ngau W.C."/>
            <person name="Otillar B."/>
            <person name="Poliakov A."/>
            <person name="Porter A."/>
            <person name="Szajkowski L."/>
            <person name="Werner G."/>
            <person name="Zhou K."/>
            <person name="Grigoriev I.V."/>
            <person name="Rokhsar D.S."/>
            <person name="Grossman A.R."/>
        </authorList>
    </citation>
    <scope>NUCLEOTIDE SEQUENCE [LARGE SCALE GENOMIC DNA]</scope>
    <source>
        <strain evidence="4">CC-503</strain>
    </source>
</reference>
<dbReference type="PANTHER" id="PTHR39156">
    <property type="entry name" value="RIBONUCLEASE M5"/>
    <property type="match status" value="1"/>
</dbReference>
<dbReference type="InParanoid" id="A0A2K3D3J8"/>
<dbReference type="OrthoDB" id="536870at2759"/>
<feature type="compositionally biased region" description="Basic and acidic residues" evidence="1">
    <location>
        <begin position="137"/>
        <end position="146"/>
    </location>
</feature>
<dbReference type="PANTHER" id="PTHR39156:SF1">
    <property type="entry name" value="RIBONUCLEASE M5"/>
    <property type="match status" value="1"/>
</dbReference>
<gene>
    <name evidence="3" type="ORF">CHLRE_12g497101v5</name>
</gene>